<comment type="caution">
    <text evidence="1">The sequence shown here is derived from an EMBL/GenBank/DDBJ whole genome shotgun (WGS) entry which is preliminary data.</text>
</comment>
<dbReference type="Proteomes" id="UP000886885">
    <property type="component" value="Chromosome 5A"/>
</dbReference>
<keyword evidence="2" id="KW-1185">Reference proteome</keyword>
<dbReference type="PANTHER" id="PTHR47467:SF1">
    <property type="entry name" value="WD40 REPEAT-CONTAINING PROTEIN"/>
    <property type="match status" value="1"/>
</dbReference>
<evidence type="ECO:0000313" key="2">
    <source>
        <dbReference type="Proteomes" id="UP000886885"/>
    </source>
</evidence>
<sequence length="211" mass="22580">MPVDDSSVGEGKESLLIHLLIMKLTCSSFPQDSGAGEGSWAGLCFSPSQWFMITGLAFSLLDPDYICIQGVDYELPLKASAAPCCLLAIPTCSTGGVLTLFVNTTKQNRTEIIIAFALLPYGKKENCKGLSETFQFHQSSVLEQVSGKSSSSNVIIWYFSSYCLLPQPSNSSPAVCSNEDVMGGWCSSGSIFLADKKSEINMTAGPEKGSE</sequence>
<dbReference type="EMBL" id="JAAWWB010000009">
    <property type="protein sequence ID" value="KAG6776190.1"/>
    <property type="molecule type" value="Genomic_DNA"/>
</dbReference>
<name>A0A8X7ZW41_POPTO</name>
<proteinExistence type="predicted"/>
<organism evidence="1 2">
    <name type="scientific">Populus tomentosa</name>
    <name type="common">Chinese white poplar</name>
    <dbReference type="NCBI Taxonomy" id="118781"/>
    <lineage>
        <taxon>Eukaryota</taxon>
        <taxon>Viridiplantae</taxon>
        <taxon>Streptophyta</taxon>
        <taxon>Embryophyta</taxon>
        <taxon>Tracheophyta</taxon>
        <taxon>Spermatophyta</taxon>
        <taxon>Magnoliopsida</taxon>
        <taxon>eudicotyledons</taxon>
        <taxon>Gunneridae</taxon>
        <taxon>Pentapetalae</taxon>
        <taxon>rosids</taxon>
        <taxon>fabids</taxon>
        <taxon>Malpighiales</taxon>
        <taxon>Salicaceae</taxon>
        <taxon>Saliceae</taxon>
        <taxon>Populus</taxon>
    </lineage>
</organism>
<accession>A0A8X7ZW41</accession>
<protein>
    <submittedName>
        <fullName evidence="1">Uncharacterized protein</fullName>
    </submittedName>
</protein>
<evidence type="ECO:0000313" key="1">
    <source>
        <dbReference type="EMBL" id="KAG6776190.1"/>
    </source>
</evidence>
<dbReference type="AlphaFoldDB" id="A0A8X7ZW41"/>
<dbReference type="PANTHER" id="PTHR47467">
    <property type="entry name" value="OS01G0867200 PROTEIN"/>
    <property type="match status" value="1"/>
</dbReference>
<gene>
    <name evidence="1" type="ORF">POTOM_019696</name>
</gene>
<reference evidence="1" key="1">
    <citation type="journal article" date="2020" name="bioRxiv">
        <title>Hybrid origin of Populus tomentosa Carr. identified through genome sequencing and phylogenomic analysis.</title>
        <authorList>
            <person name="An X."/>
            <person name="Gao K."/>
            <person name="Chen Z."/>
            <person name="Li J."/>
            <person name="Yang X."/>
            <person name="Yang X."/>
            <person name="Zhou J."/>
            <person name="Guo T."/>
            <person name="Zhao T."/>
            <person name="Huang S."/>
            <person name="Miao D."/>
            <person name="Khan W.U."/>
            <person name="Rao P."/>
            <person name="Ye M."/>
            <person name="Lei B."/>
            <person name="Liao W."/>
            <person name="Wang J."/>
            <person name="Ji L."/>
            <person name="Li Y."/>
            <person name="Guo B."/>
            <person name="Mustafa N.S."/>
            <person name="Li S."/>
            <person name="Yun Q."/>
            <person name="Keller S.R."/>
            <person name="Mao J."/>
            <person name="Zhang R."/>
            <person name="Strauss S.H."/>
        </authorList>
    </citation>
    <scope>NUCLEOTIDE SEQUENCE</scope>
    <source>
        <strain evidence="1">GM15</strain>
        <tissue evidence="1">Leaf</tissue>
    </source>
</reference>